<keyword evidence="3" id="KW-0732">Signal</keyword>
<feature type="chain" id="PRO_5020556321" evidence="3">
    <location>
        <begin position="33"/>
        <end position="348"/>
    </location>
</feature>
<protein>
    <submittedName>
        <fullName evidence="4">Uncharacterized protein</fullName>
    </submittedName>
</protein>
<reference evidence="4" key="3">
    <citation type="journal article" date="2019" name="G3 (Bethesda)">
        <title>Hybrid Assembly of the Genome of the Entomopathogenic Nematode Steinernema carpocapsae Identifies the X-Chromosome.</title>
        <authorList>
            <person name="Serra L."/>
            <person name="Macchietto M."/>
            <person name="Macias-Munoz A."/>
            <person name="McGill C.J."/>
            <person name="Rodriguez I.M."/>
            <person name="Rodriguez B."/>
            <person name="Murad R."/>
            <person name="Mortazavi A."/>
        </authorList>
    </citation>
    <scope>NUCLEOTIDE SEQUENCE</scope>
    <source>
        <strain evidence="4">ALL</strain>
    </source>
</reference>
<feature type="compositionally biased region" description="Polar residues" evidence="1">
    <location>
        <begin position="277"/>
        <end position="288"/>
    </location>
</feature>
<feature type="compositionally biased region" description="Polar residues" evidence="1">
    <location>
        <begin position="220"/>
        <end position="235"/>
    </location>
</feature>
<keyword evidence="2" id="KW-0472">Membrane</keyword>
<evidence type="ECO:0000256" key="2">
    <source>
        <dbReference type="SAM" id="Phobius"/>
    </source>
</evidence>
<comment type="caution">
    <text evidence="4">The sequence shown here is derived from an EMBL/GenBank/DDBJ whole genome shotgun (WGS) entry which is preliminary data.</text>
</comment>
<dbReference type="PROSITE" id="PS51257">
    <property type="entry name" value="PROKAR_LIPOPROTEIN"/>
    <property type="match status" value="1"/>
</dbReference>
<evidence type="ECO:0000256" key="3">
    <source>
        <dbReference type="SAM" id="SignalP"/>
    </source>
</evidence>
<keyword evidence="2" id="KW-0812">Transmembrane</keyword>
<proteinExistence type="predicted"/>
<keyword evidence="2" id="KW-1133">Transmembrane helix</keyword>
<evidence type="ECO:0000313" key="4">
    <source>
        <dbReference type="EMBL" id="TKR81349.1"/>
    </source>
</evidence>
<feature type="region of interest" description="Disordered" evidence="1">
    <location>
        <begin position="277"/>
        <end position="348"/>
    </location>
</feature>
<reference evidence="4" key="1">
    <citation type="submission" date="2013-11" db="EMBL/GenBank/DDBJ databases">
        <authorList>
            <person name="Sternberg P."/>
            <person name="Dillman A."/>
            <person name="Macchietto M."/>
        </authorList>
    </citation>
    <scope>NUCLEOTIDE SEQUENCE</scope>
    <source>
        <strain evidence="4">ALL</strain>
    </source>
</reference>
<dbReference type="AlphaFoldDB" id="A0A4U5NED9"/>
<feature type="transmembrane region" description="Helical" evidence="2">
    <location>
        <begin position="239"/>
        <end position="266"/>
    </location>
</feature>
<feature type="region of interest" description="Disordered" evidence="1">
    <location>
        <begin position="213"/>
        <end position="235"/>
    </location>
</feature>
<gene>
    <name evidence="4" type="ORF">L596_015232</name>
</gene>
<accession>A0A4U5NED9</accession>
<dbReference type="EMBL" id="AZBU02000004">
    <property type="protein sequence ID" value="TKR81349.1"/>
    <property type="molecule type" value="Genomic_DNA"/>
</dbReference>
<feature type="signal peptide" evidence="3">
    <location>
        <begin position="1"/>
        <end position="32"/>
    </location>
</feature>
<sequence length="348" mass="37946">MLTRSGRSAIYSRVPLLAVFLVLACSVPFTSSKACIRRNAFAEANISTILIDAYFSGEFFVEGTFCQFQELSLSVILKNATPLYFALRHGPVFLNATSSEAWISHPSQDLQEIFQPQESQAKSTTFKGLLIKVKTTGLCTCVLKAHGDKAFEPLAPDPPTNTPAPLTILSTSTSRLKTTVAGATDLTEPELLHWESVPSTAYRFLDFTTTSPLTDDPRTNRQLRQPSEKATTGSSNRDAATIICVVLGTLSLFTSISAITLCCFYFRLRRTMYNTPTVEDNDGLNQPKSHGAAQKGKRGVNGKNGKNTAKKHESRDETNPWAAVLKKSTRAPKTRGSADSGSVKAITR</sequence>
<evidence type="ECO:0000256" key="1">
    <source>
        <dbReference type="SAM" id="MobiDB-lite"/>
    </source>
</evidence>
<organism evidence="4">
    <name type="scientific">Steinernema carpocapsae</name>
    <name type="common">Entomopathogenic nematode</name>
    <dbReference type="NCBI Taxonomy" id="34508"/>
    <lineage>
        <taxon>Eukaryota</taxon>
        <taxon>Metazoa</taxon>
        <taxon>Ecdysozoa</taxon>
        <taxon>Nematoda</taxon>
        <taxon>Chromadorea</taxon>
        <taxon>Rhabditida</taxon>
        <taxon>Tylenchina</taxon>
        <taxon>Panagrolaimomorpha</taxon>
        <taxon>Strongyloidoidea</taxon>
        <taxon>Steinernematidae</taxon>
        <taxon>Steinernema</taxon>
    </lineage>
</organism>
<reference evidence="4" key="2">
    <citation type="journal article" date="2015" name="Genome Biol.">
        <title>Comparative genomics of Steinernema reveals deeply conserved gene regulatory networks.</title>
        <authorList>
            <person name="Dillman A.R."/>
            <person name="Macchietto M."/>
            <person name="Porter C.F."/>
            <person name="Rogers A."/>
            <person name="Williams B."/>
            <person name="Antoshechkin I."/>
            <person name="Lee M.M."/>
            <person name="Goodwin Z."/>
            <person name="Lu X."/>
            <person name="Lewis E.E."/>
            <person name="Goodrich-Blair H."/>
            <person name="Stock S.P."/>
            <person name="Adams B.J."/>
            <person name="Sternberg P.W."/>
            <person name="Mortazavi A."/>
        </authorList>
    </citation>
    <scope>NUCLEOTIDE SEQUENCE [LARGE SCALE GENOMIC DNA]</scope>
    <source>
        <strain evidence="4">ALL</strain>
    </source>
</reference>
<name>A0A4U5NED9_STECR</name>